<organism evidence="8 9">
    <name type="scientific">Jiangella alba</name>
    <dbReference type="NCBI Taxonomy" id="561176"/>
    <lineage>
        <taxon>Bacteria</taxon>
        <taxon>Bacillati</taxon>
        <taxon>Actinomycetota</taxon>
        <taxon>Actinomycetes</taxon>
        <taxon>Jiangellales</taxon>
        <taxon>Jiangellaceae</taxon>
        <taxon>Jiangella</taxon>
    </lineage>
</organism>
<feature type="transmembrane region" description="Helical" evidence="6">
    <location>
        <begin position="118"/>
        <end position="145"/>
    </location>
</feature>
<feature type="domain" description="ABC-2 type transporter transmembrane" evidence="7">
    <location>
        <begin position="68"/>
        <end position="198"/>
    </location>
</feature>
<feature type="transmembrane region" description="Helical" evidence="6">
    <location>
        <begin position="157"/>
        <end position="179"/>
    </location>
</feature>
<feature type="region of interest" description="Disordered" evidence="5">
    <location>
        <begin position="290"/>
        <end position="309"/>
    </location>
</feature>
<evidence type="ECO:0000313" key="8">
    <source>
        <dbReference type="EMBL" id="SEF12560.1"/>
    </source>
</evidence>
<accession>A0A1H5PFQ1</accession>
<evidence type="ECO:0000256" key="6">
    <source>
        <dbReference type="SAM" id="Phobius"/>
    </source>
</evidence>
<dbReference type="Proteomes" id="UP000181980">
    <property type="component" value="Unassembled WGS sequence"/>
</dbReference>
<gene>
    <name evidence="8" type="ORF">SAMN04488561_4257</name>
</gene>
<feature type="transmembrane region" description="Helical" evidence="6">
    <location>
        <begin position="12"/>
        <end position="33"/>
    </location>
</feature>
<evidence type="ECO:0000256" key="2">
    <source>
        <dbReference type="ARBA" id="ARBA00022692"/>
    </source>
</evidence>
<dbReference type="GO" id="GO:0140359">
    <property type="term" value="F:ABC-type transporter activity"/>
    <property type="evidence" value="ECO:0007669"/>
    <property type="project" value="InterPro"/>
</dbReference>
<dbReference type="EMBL" id="FNUC01000004">
    <property type="protein sequence ID" value="SEF12560.1"/>
    <property type="molecule type" value="Genomic_DNA"/>
</dbReference>
<keyword evidence="3 6" id="KW-1133">Transmembrane helix</keyword>
<proteinExistence type="predicted"/>
<name>A0A1H5PFQ1_9ACTN</name>
<protein>
    <submittedName>
        <fullName evidence="8">ABC-2 family transporter protein</fullName>
    </submittedName>
</protein>
<dbReference type="AlphaFoldDB" id="A0A1H5PFQ1"/>
<feature type="transmembrane region" description="Helical" evidence="6">
    <location>
        <begin position="79"/>
        <end position="97"/>
    </location>
</feature>
<evidence type="ECO:0000256" key="1">
    <source>
        <dbReference type="ARBA" id="ARBA00004141"/>
    </source>
</evidence>
<dbReference type="GO" id="GO:0005886">
    <property type="term" value="C:plasma membrane"/>
    <property type="evidence" value="ECO:0007669"/>
    <property type="project" value="UniProtKB-SubCell"/>
</dbReference>
<evidence type="ECO:0000259" key="7">
    <source>
        <dbReference type="Pfam" id="PF12698"/>
    </source>
</evidence>
<feature type="transmembrane region" description="Helical" evidence="6">
    <location>
        <begin position="257"/>
        <end position="279"/>
    </location>
</feature>
<comment type="subcellular location">
    <subcellularLocation>
        <location evidence="1">Membrane</location>
        <topology evidence="1">Multi-pass membrane protein</topology>
    </subcellularLocation>
</comment>
<dbReference type="Pfam" id="PF12698">
    <property type="entry name" value="ABC2_membrane_3"/>
    <property type="match status" value="1"/>
</dbReference>
<reference evidence="9" key="1">
    <citation type="submission" date="2016-10" db="EMBL/GenBank/DDBJ databases">
        <authorList>
            <person name="Varghese N."/>
            <person name="Submissions S."/>
        </authorList>
    </citation>
    <scope>NUCLEOTIDE SEQUENCE [LARGE SCALE GENOMIC DNA]</scope>
    <source>
        <strain evidence="9">DSM 45237</strain>
    </source>
</reference>
<evidence type="ECO:0000313" key="9">
    <source>
        <dbReference type="Proteomes" id="UP000181980"/>
    </source>
</evidence>
<keyword evidence="9" id="KW-1185">Reference proteome</keyword>
<dbReference type="RefSeq" id="WP_069109991.1">
    <property type="nucleotide sequence ID" value="NZ_FNUC01000004.1"/>
</dbReference>
<evidence type="ECO:0000256" key="3">
    <source>
        <dbReference type="ARBA" id="ARBA00022989"/>
    </source>
</evidence>
<keyword evidence="2 6" id="KW-0812">Transmembrane</keyword>
<evidence type="ECO:0000256" key="5">
    <source>
        <dbReference type="SAM" id="MobiDB-lite"/>
    </source>
</evidence>
<dbReference type="OrthoDB" id="3579673at2"/>
<dbReference type="InterPro" id="IPR013525">
    <property type="entry name" value="ABC2_TM"/>
</dbReference>
<feature type="transmembrane region" description="Helical" evidence="6">
    <location>
        <begin position="186"/>
        <end position="204"/>
    </location>
</feature>
<keyword evidence="4 6" id="KW-0472">Membrane</keyword>
<dbReference type="STRING" id="561176.SAMN04488561_4257"/>
<evidence type="ECO:0000256" key="4">
    <source>
        <dbReference type="ARBA" id="ARBA00023136"/>
    </source>
</evidence>
<sequence>MIWVAWRQHRGEFLGAAILLVGLGVLLLTHGMAMHDAYERLGLRECQLVFLSGTDQACIDEVMAFDQQYVGLPQQFTSWLPFLPMVAGMLIGAPLLAREFEQGTWQLAWTQGVTRTRWLATQLVVVLGVVLIASVLFAAGLSWWFEPVDIQRFSSGKFNHAVLVFPGYVLLGVAIGVLAGAVFRRVLVAAAVVIPVYLALRLPIEFGLRPRYREPLTSDDPGVIAHGWPIDGITMGPGEGFPSVRYQPDDRFWQFQLIETAILLGVTVVLLAIAWRLVLGRGAVRAGRLQAPAPDRRPAGRWARATAGR</sequence>